<dbReference type="RefSeq" id="WP_187538325.1">
    <property type="nucleotide sequence ID" value="NZ_BAABJT010000001.1"/>
</dbReference>
<dbReference type="KEGG" id="slut:H9L13_01245"/>
<evidence type="ECO:0000313" key="2">
    <source>
        <dbReference type="Proteomes" id="UP000515971"/>
    </source>
</evidence>
<accession>A0A7G9SID9</accession>
<reference evidence="1 2" key="1">
    <citation type="submission" date="2020-08" db="EMBL/GenBank/DDBJ databases">
        <title>Genome sequence of Sphingomonas lutea KCTC 23642T.</title>
        <authorList>
            <person name="Hyun D.-W."/>
            <person name="Bae J.-W."/>
        </authorList>
    </citation>
    <scope>NUCLEOTIDE SEQUENCE [LARGE SCALE GENOMIC DNA]</scope>
    <source>
        <strain evidence="1 2">KCTC 23642</strain>
    </source>
</reference>
<keyword evidence="2" id="KW-1185">Reference proteome</keyword>
<name>A0A7G9SID9_9SPHN</name>
<organism evidence="1 2">
    <name type="scientific">Sphingomonas lutea</name>
    <dbReference type="NCBI Taxonomy" id="1045317"/>
    <lineage>
        <taxon>Bacteria</taxon>
        <taxon>Pseudomonadati</taxon>
        <taxon>Pseudomonadota</taxon>
        <taxon>Alphaproteobacteria</taxon>
        <taxon>Sphingomonadales</taxon>
        <taxon>Sphingomonadaceae</taxon>
        <taxon>Sphingomonas</taxon>
    </lineage>
</organism>
<sequence length="83" mass="8393">MGPGYFVIAIMGCADGGSACTPVATLPTQYESRAQCSAATNAALEANTDFDFPTLLAQCRAGGAPTAAAARESIRVPVGARRS</sequence>
<protein>
    <submittedName>
        <fullName evidence="1">Uncharacterized protein</fullName>
    </submittedName>
</protein>
<gene>
    <name evidence="1" type="ORF">H9L13_01245</name>
</gene>
<dbReference type="EMBL" id="CP060718">
    <property type="protein sequence ID" value="QNN67614.1"/>
    <property type="molecule type" value="Genomic_DNA"/>
</dbReference>
<dbReference type="AlphaFoldDB" id="A0A7G9SID9"/>
<dbReference type="Proteomes" id="UP000515971">
    <property type="component" value="Chromosome"/>
</dbReference>
<evidence type="ECO:0000313" key="1">
    <source>
        <dbReference type="EMBL" id="QNN67614.1"/>
    </source>
</evidence>
<proteinExistence type="predicted"/>